<sequence>MADYNEIERALSYVSNNDDRETWVRMGAGIKSELGEDGFDIWDRWSSTADNYSHKAAKAVWKSLRPGRVNIGSVFYEAKQGGYTPEKTEAKTYTKEDLAARAKARQEREAKAMADRLADADVAKDRAQALFNNAGPVNPNHPYLLKKGISDPALLANLRQQDNNLLIPARQNGEIVAVQKINHDGGKYFGKNEMLTGSAFFIGDKSQVKDGLILTEGLATGASLHAATNKPVLVVFAAHNLVNVAESLKNTDFPIILAADNDSHTKNAGLKFAEKAAQVLGERATINMPIFTEQDNALFQDRHGADKYPSDFNDLHEIRGLDAVKQVMGGEVQTLKKNELEQNKESEMETKNTYAMAKDGEAVEVDSVNKTGQALQELDYLKNIPDFEDVRKPLINKIEVDFEQIKAQTTVNRPPQETTIESESSETAPKKAIAEPEQETVLPSKEAQEPVPEQPDTKAVESQPAAPAPIEINPLQEAPESIRHKYLYAEGMYLDENARTTIFSDKGAQLQTARSDLQTVHDMVEVAKDKGWTHIKLSGKNEFKRQAFLEAESQGIKTSGYEPTKEDLAALKSIQNERALNKFESVPEVVKEHAAEQDQATDKAPSESTNKDLNTGILKAHGQAPYLHDDKNKVSYYVTLEQGDKEHTVWGVGLLDALKESKVKLGDEISLTNLGRTAVEVNQPIYDEDSKTVVGHETIQTHRNTWQVDILSKQAEKGQEAIQETTQNKSQEADKENIPAAELKQEKDNQALAASEAAKLKAQNQAPTAAQIETSEKADIDSDVKMADIGGQSVNSEVKLVADKMAQSGTVQSLDKNNLAKLNIYRNIATKIVFHMNVDFRKDAMRNFDTNMEKSINGTTLNVPEPIKQQQRQQQQAKPELVKQTEMEMER</sequence>
<feature type="compositionally biased region" description="Basic and acidic residues" evidence="1">
    <location>
        <begin position="592"/>
        <end position="605"/>
    </location>
</feature>
<dbReference type="InterPro" id="IPR006171">
    <property type="entry name" value="TOPRIM_dom"/>
</dbReference>
<feature type="compositionally biased region" description="Polar residues" evidence="1">
    <location>
        <begin position="763"/>
        <end position="773"/>
    </location>
</feature>
<dbReference type="Proteomes" id="UP000635316">
    <property type="component" value="Unassembled WGS sequence"/>
</dbReference>
<reference evidence="5 6" key="1">
    <citation type="submission" date="2020-12" db="EMBL/GenBank/DDBJ databases">
        <authorList>
            <person name="Lu T."/>
            <person name="Wang Q."/>
            <person name="Han X."/>
        </authorList>
    </citation>
    <scope>NUCLEOTIDE SEQUENCE [LARGE SCALE GENOMIC DNA]</scope>
    <source>
        <strain evidence="5 6">WQ 585</strain>
    </source>
</reference>
<name>A0ABS1EGG1_9BURK</name>
<dbReference type="Pfam" id="PF13362">
    <property type="entry name" value="Toprim_3"/>
    <property type="match status" value="1"/>
</dbReference>
<gene>
    <name evidence="5" type="ORF">JHL22_12860</name>
</gene>
<organism evidence="5 6">
    <name type="scientific">Advenella mandrilli</name>
    <dbReference type="NCBI Taxonomy" id="2800330"/>
    <lineage>
        <taxon>Bacteria</taxon>
        <taxon>Pseudomonadati</taxon>
        <taxon>Pseudomonadota</taxon>
        <taxon>Betaproteobacteria</taxon>
        <taxon>Burkholderiales</taxon>
        <taxon>Alcaligenaceae</taxon>
    </lineage>
</organism>
<dbReference type="EMBL" id="JAENGP010000015">
    <property type="protein sequence ID" value="MBK1782104.1"/>
    <property type="molecule type" value="Genomic_DNA"/>
</dbReference>
<accession>A0ABS1EGG1</accession>
<feature type="region of interest" description="Disordered" evidence="1">
    <location>
        <begin position="592"/>
        <end position="611"/>
    </location>
</feature>
<feature type="domain" description="Primase C-terminal 2" evidence="2">
    <location>
        <begin position="7"/>
        <end position="78"/>
    </location>
</feature>
<feature type="compositionally biased region" description="Basic and acidic residues" evidence="1">
    <location>
        <begin position="880"/>
        <end position="891"/>
    </location>
</feature>
<evidence type="ECO:0000259" key="3">
    <source>
        <dbReference type="Pfam" id="PF13362"/>
    </source>
</evidence>
<comment type="caution">
    <text evidence="5">The sequence shown here is derived from an EMBL/GenBank/DDBJ whole genome shotgun (WGS) entry which is preliminary data.</text>
</comment>
<keyword evidence="6" id="KW-1185">Reference proteome</keyword>
<dbReference type="CDD" id="cd01029">
    <property type="entry name" value="TOPRIM_primases"/>
    <property type="match status" value="1"/>
</dbReference>
<feature type="compositionally biased region" description="Low complexity" evidence="1">
    <location>
        <begin position="417"/>
        <end position="427"/>
    </location>
</feature>
<proteinExistence type="predicted"/>
<dbReference type="InterPro" id="IPR034154">
    <property type="entry name" value="TOPRIM_DnaG/twinkle"/>
</dbReference>
<dbReference type="Pfam" id="PF18821">
    <property type="entry name" value="LPD7"/>
    <property type="match status" value="1"/>
</dbReference>
<dbReference type="InterPro" id="IPR040677">
    <property type="entry name" value="LPD7"/>
</dbReference>
<dbReference type="InterPro" id="IPR014819">
    <property type="entry name" value="PriCT_2"/>
</dbReference>
<feature type="domain" description="Large polyvalent protein-associated" evidence="4">
    <location>
        <begin position="482"/>
        <end position="571"/>
    </location>
</feature>
<evidence type="ECO:0000256" key="1">
    <source>
        <dbReference type="SAM" id="MobiDB-lite"/>
    </source>
</evidence>
<evidence type="ECO:0000259" key="2">
    <source>
        <dbReference type="Pfam" id="PF08707"/>
    </source>
</evidence>
<feature type="region of interest" description="Disordered" evidence="1">
    <location>
        <begin position="741"/>
        <end position="777"/>
    </location>
</feature>
<protein>
    <submittedName>
        <fullName evidence="5">PriCT-2 domain-containing protein</fullName>
    </submittedName>
</protein>
<feature type="compositionally biased region" description="Low complexity" evidence="1">
    <location>
        <begin position="751"/>
        <end position="762"/>
    </location>
</feature>
<evidence type="ECO:0000313" key="6">
    <source>
        <dbReference type="Proteomes" id="UP000635316"/>
    </source>
</evidence>
<evidence type="ECO:0000259" key="4">
    <source>
        <dbReference type="Pfam" id="PF18821"/>
    </source>
</evidence>
<feature type="region of interest" description="Disordered" evidence="1">
    <location>
        <begin position="858"/>
        <end position="891"/>
    </location>
</feature>
<evidence type="ECO:0000313" key="5">
    <source>
        <dbReference type="EMBL" id="MBK1782104.1"/>
    </source>
</evidence>
<feature type="region of interest" description="Disordered" evidence="1">
    <location>
        <begin position="408"/>
        <end position="477"/>
    </location>
</feature>
<feature type="domain" description="Toprim" evidence="3">
    <location>
        <begin position="212"/>
        <end position="320"/>
    </location>
</feature>
<dbReference type="RefSeq" id="WP_200238206.1">
    <property type="nucleotide sequence ID" value="NZ_JAENGP010000015.1"/>
</dbReference>
<dbReference type="Pfam" id="PF08707">
    <property type="entry name" value="PriCT_2"/>
    <property type="match status" value="1"/>
</dbReference>